<proteinExistence type="inferred from homology"/>
<dbReference type="CDD" id="cd00408">
    <property type="entry name" value="DHDPS-like"/>
    <property type="match status" value="1"/>
</dbReference>
<dbReference type="InterPro" id="IPR013785">
    <property type="entry name" value="Aldolase_TIM"/>
</dbReference>
<dbReference type="SUPFAM" id="SSF51569">
    <property type="entry name" value="Aldolase"/>
    <property type="match status" value="1"/>
</dbReference>
<dbReference type="RefSeq" id="WP_200323095.1">
    <property type="nucleotide sequence ID" value="NZ_JAENJH010000008.1"/>
</dbReference>
<sequence length="297" mass="30673">MSIHGAFAAIVTPFTSDGSAVAEKPLRDLVDRIIGAGVDGIIACGGTGEFVALTPEERQQVVAVTVDQAAGRVPVLAQTGGLSTAEALRHGEHAGAVGAAGLMVTPPFFDALSRTEAEEYFGAVATSTELPVMLYNYPHGTGLAMDTDLIVGLARAHDNIRYVKDSSGDALLLSALVSEHADDVGTFCGEDVLAGTALSIGALGLVTGSFSFMMPVYAQMVRAARAGDDATVARLTRETLPLVVCLASNPYTSAVKTACELLGHDVGPVRAPHPTISAEGRKALEQHIAALDPAYFA</sequence>
<dbReference type="Pfam" id="PF00701">
    <property type="entry name" value="DHDPS"/>
    <property type="match status" value="1"/>
</dbReference>
<comment type="caution">
    <text evidence="5">The sequence shown here is derived from an EMBL/GenBank/DDBJ whole genome shotgun (WGS) entry which is preliminary data.</text>
</comment>
<evidence type="ECO:0000256" key="3">
    <source>
        <dbReference type="PIRSR" id="PIRSR001365-1"/>
    </source>
</evidence>
<dbReference type="SMART" id="SM01130">
    <property type="entry name" value="DHDPS"/>
    <property type="match status" value="1"/>
</dbReference>
<dbReference type="PIRSF" id="PIRSF001365">
    <property type="entry name" value="DHDPS"/>
    <property type="match status" value="1"/>
</dbReference>
<evidence type="ECO:0000313" key="6">
    <source>
        <dbReference type="Proteomes" id="UP000635245"/>
    </source>
</evidence>
<feature type="active site" description="Schiff-base intermediate with substrate" evidence="3">
    <location>
        <position position="164"/>
    </location>
</feature>
<comment type="similarity">
    <text evidence="2">Belongs to the DapA family.</text>
</comment>
<organism evidence="5 6">
    <name type="scientific">Prauserella cavernicola</name>
    <dbReference type="NCBI Taxonomy" id="2800127"/>
    <lineage>
        <taxon>Bacteria</taxon>
        <taxon>Bacillati</taxon>
        <taxon>Actinomycetota</taxon>
        <taxon>Actinomycetes</taxon>
        <taxon>Pseudonocardiales</taxon>
        <taxon>Pseudonocardiaceae</taxon>
        <taxon>Prauserella</taxon>
    </lineage>
</organism>
<keyword evidence="6" id="KW-1185">Reference proteome</keyword>
<feature type="active site" description="Proton donor/acceptor" evidence="3">
    <location>
        <position position="135"/>
    </location>
</feature>
<dbReference type="InterPro" id="IPR002220">
    <property type="entry name" value="DapA-like"/>
</dbReference>
<dbReference type="AlphaFoldDB" id="A0A934QXE3"/>
<feature type="binding site" evidence="4">
    <location>
        <position position="47"/>
    </location>
    <ligand>
        <name>pyruvate</name>
        <dbReference type="ChEBI" id="CHEBI:15361"/>
    </ligand>
</feature>
<dbReference type="Gene3D" id="3.20.20.70">
    <property type="entry name" value="Aldolase class I"/>
    <property type="match status" value="1"/>
</dbReference>
<dbReference type="Proteomes" id="UP000635245">
    <property type="component" value="Unassembled WGS sequence"/>
</dbReference>
<accession>A0A934QXE3</accession>
<dbReference type="GO" id="GO:0019262">
    <property type="term" value="P:N-acetylneuraminate catabolic process"/>
    <property type="evidence" value="ECO:0007669"/>
    <property type="project" value="TreeGrafter"/>
</dbReference>
<dbReference type="GO" id="GO:0005829">
    <property type="term" value="C:cytosol"/>
    <property type="evidence" value="ECO:0007669"/>
    <property type="project" value="TreeGrafter"/>
</dbReference>
<evidence type="ECO:0000256" key="4">
    <source>
        <dbReference type="PIRSR" id="PIRSR001365-2"/>
    </source>
</evidence>
<keyword evidence="1 2" id="KW-0456">Lyase</keyword>
<dbReference type="PRINTS" id="PR00146">
    <property type="entry name" value="DHPICSNTHASE"/>
</dbReference>
<gene>
    <name evidence="5" type="ORF">JHE00_26555</name>
</gene>
<protein>
    <submittedName>
        <fullName evidence="5">Dihydrodipicolinate synthase family protein</fullName>
    </submittedName>
</protein>
<feature type="binding site" evidence="4">
    <location>
        <position position="206"/>
    </location>
    <ligand>
        <name>pyruvate</name>
        <dbReference type="ChEBI" id="CHEBI:15361"/>
    </ligand>
</feature>
<evidence type="ECO:0000313" key="5">
    <source>
        <dbReference type="EMBL" id="MBK1787907.1"/>
    </source>
</evidence>
<dbReference type="EMBL" id="JAENJH010000008">
    <property type="protein sequence ID" value="MBK1787907.1"/>
    <property type="molecule type" value="Genomic_DNA"/>
</dbReference>
<dbReference type="PANTHER" id="PTHR42849">
    <property type="entry name" value="N-ACETYLNEURAMINATE LYASE"/>
    <property type="match status" value="1"/>
</dbReference>
<name>A0A934QXE3_9PSEU</name>
<dbReference type="GO" id="GO:0008747">
    <property type="term" value="F:N-acetylneuraminate lyase activity"/>
    <property type="evidence" value="ECO:0007669"/>
    <property type="project" value="TreeGrafter"/>
</dbReference>
<evidence type="ECO:0000256" key="2">
    <source>
        <dbReference type="PIRNR" id="PIRNR001365"/>
    </source>
</evidence>
<reference evidence="5" key="1">
    <citation type="submission" date="2020-12" db="EMBL/GenBank/DDBJ databases">
        <title>Prauserella sp. ASG 168, a novel actinomycete isolated from cave rock.</title>
        <authorList>
            <person name="Suriyachadkun C."/>
        </authorList>
    </citation>
    <scope>NUCLEOTIDE SEQUENCE</scope>
    <source>
        <strain evidence="5">ASG 168</strain>
    </source>
</reference>
<evidence type="ECO:0000256" key="1">
    <source>
        <dbReference type="ARBA" id="ARBA00023239"/>
    </source>
</evidence>
<dbReference type="PANTHER" id="PTHR42849:SF1">
    <property type="entry name" value="N-ACETYLNEURAMINATE LYASE"/>
    <property type="match status" value="1"/>
</dbReference>